<dbReference type="GeneID" id="41541558"/>
<feature type="region of interest" description="Disordered" evidence="2">
    <location>
        <begin position="175"/>
        <end position="195"/>
    </location>
</feature>
<dbReference type="PROSITE" id="PS51257">
    <property type="entry name" value="PROKAR_LIPOPROTEIN"/>
    <property type="match status" value="1"/>
</dbReference>
<name>A0A4D4LZV1_STRAX</name>
<reference evidence="4 7" key="2">
    <citation type="submission" date="2019-04" db="EMBL/GenBank/DDBJ databases">
        <title>Draft genome sequences of Streptomyces avermitilis NBRC 14893.</title>
        <authorList>
            <person name="Komaki H."/>
            <person name="Tamura T."/>
            <person name="Hosoyama A."/>
        </authorList>
    </citation>
    <scope>NUCLEOTIDE SEQUENCE [LARGE SCALE GENOMIC DNA]</scope>
    <source>
        <strain evidence="4 7">NBRC 14893</strain>
    </source>
</reference>
<proteinExistence type="predicted"/>
<dbReference type="Proteomes" id="UP000302139">
    <property type="component" value="Unassembled WGS sequence"/>
</dbReference>
<dbReference type="STRING" id="33903.AQJ43_26290"/>
<evidence type="ECO:0000313" key="4">
    <source>
        <dbReference type="EMBL" id="GDY64538.1"/>
    </source>
</evidence>
<dbReference type="Pfam" id="PF01839">
    <property type="entry name" value="FG-GAP"/>
    <property type="match status" value="1"/>
</dbReference>
<dbReference type="InterPro" id="IPR013517">
    <property type="entry name" value="FG-GAP"/>
</dbReference>
<dbReference type="AlphaFoldDB" id="A0A4D4LZV1"/>
<dbReference type="Proteomes" id="UP000299211">
    <property type="component" value="Unassembled WGS sequence"/>
</dbReference>
<evidence type="ECO:0000313" key="6">
    <source>
        <dbReference type="Proteomes" id="UP000299211"/>
    </source>
</evidence>
<comment type="caution">
    <text evidence="4">The sequence shown here is derived from an EMBL/GenBank/DDBJ whole genome shotgun (WGS) entry which is preliminary data.</text>
</comment>
<feature type="signal peptide" evidence="3">
    <location>
        <begin position="1"/>
        <end position="25"/>
    </location>
</feature>
<dbReference type="InterPro" id="IPR028994">
    <property type="entry name" value="Integrin_alpha_N"/>
</dbReference>
<dbReference type="Gene3D" id="2.130.10.130">
    <property type="entry name" value="Integrin alpha, N-terminal"/>
    <property type="match status" value="3"/>
</dbReference>
<dbReference type="EMBL" id="BJHX01000001">
    <property type="protein sequence ID" value="GDY64538.1"/>
    <property type="molecule type" value="Genomic_DNA"/>
</dbReference>
<evidence type="ECO:0008006" key="8">
    <source>
        <dbReference type="Google" id="ProtNLM"/>
    </source>
</evidence>
<gene>
    <name evidence="4" type="ORF">SAV14893_039310</name>
    <name evidence="5" type="ORF">SAV31267_047730</name>
</gene>
<organism evidence="4 7">
    <name type="scientific">Streptomyces avermitilis</name>
    <dbReference type="NCBI Taxonomy" id="33903"/>
    <lineage>
        <taxon>Bacteria</taxon>
        <taxon>Bacillati</taxon>
        <taxon>Actinomycetota</taxon>
        <taxon>Actinomycetes</taxon>
        <taxon>Kitasatosporales</taxon>
        <taxon>Streptomycetaceae</taxon>
        <taxon>Streptomyces</taxon>
    </lineage>
</organism>
<dbReference type="RefSeq" id="WP_010985904.1">
    <property type="nucleotide sequence ID" value="NZ_BAABTN010000180.1"/>
</dbReference>
<evidence type="ECO:0000313" key="5">
    <source>
        <dbReference type="EMBL" id="GDY75288.1"/>
    </source>
</evidence>
<evidence type="ECO:0000256" key="1">
    <source>
        <dbReference type="ARBA" id="ARBA00022729"/>
    </source>
</evidence>
<protein>
    <recommendedName>
        <fullName evidence="8">Integrin-like protein</fullName>
    </recommendedName>
</protein>
<feature type="chain" id="PRO_5036356294" description="Integrin-like protein" evidence="3">
    <location>
        <begin position="26"/>
        <end position="488"/>
    </location>
</feature>
<dbReference type="EMBL" id="BJHY01000001">
    <property type="protein sequence ID" value="GDY75288.1"/>
    <property type="molecule type" value="Genomic_DNA"/>
</dbReference>
<sequence length="488" mass="50593">MRTRRRPTAAAVLGCALLFTAAACASDEPSDSDRPQRPTAGKAAAHPDSGDFNGDGFDDFADIVESTSKDKEKYAATLVVVYGSREGLNTATAQRTPAGSRPFSMFMSPLLRTDLDGDGFTDLVGGRGVNETVSEPFALFGGAHGLGPARRLGLPDGFRPLAAADFDGDGSVDLLDGGHGGSGDPNSTGKGSDGLLLYGPFDRAGKPKRQAVLDLGQHGYATPATATTGDFDGDGRAEVVFTYSFDPEEDETAPADLHGVGYYEGGGRGLVRDTRQEARIGALAGTDDGLRTPVAGDADGDGLTDLLVPTQLAVAPADMPGAGGALTILYGAKSGLNTGRKETVIGGMDTADRRRVDFGSSPSVGDVDADGKPDIVVNTPGFRRHDGKVTLLPGGADGAQSLAGEQVVDARTGGLPGTPNPYYWNAFGHRPPLLDVDDDGHADAVVFGPLYEKRKGAYLVLRGTDDGFDPKKVQLFTPDAIGVPLRLK</sequence>
<accession>A0A4D4LZV1</accession>
<dbReference type="PANTHER" id="PTHR44103:SF1">
    <property type="entry name" value="PROPROTEIN CONVERTASE P"/>
    <property type="match status" value="1"/>
</dbReference>
<feature type="region of interest" description="Disordered" evidence="2">
    <location>
        <begin position="24"/>
        <end position="54"/>
    </location>
</feature>
<evidence type="ECO:0000256" key="3">
    <source>
        <dbReference type="SAM" id="SignalP"/>
    </source>
</evidence>
<evidence type="ECO:0000313" key="7">
    <source>
        <dbReference type="Proteomes" id="UP000302139"/>
    </source>
</evidence>
<keyword evidence="1 3" id="KW-0732">Signal</keyword>
<dbReference type="SUPFAM" id="SSF69318">
    <property type="entry name" value="Integrin alpha N-terminal domain"/>
    <property type="match status" value="2"/>
</dbReference>
<dbReference type="PANTHER" id="PTHR44103">
    <property type="entry name" value="PROPROTEIN CONVERTASE P"/>
    <property type="match status" value="1"/>
</dbReference>
<evidence type="ECO:0000256" key="2">
    <source>
        <dbReference type="SAM" id="MobiDB-lite"/>
    </source>
</evidence>
<reference evidence="5 6" key="1">
    <citation type="submission" date="2019-04" db="EMBL/GenBank/DDBJ databases">
        <title>Draft genome sequences of Streptomyces avermitilis ATCC 31267.</title>
        <authorList>
            <person name="Komaki H."/>
            <person name="Tamura T."/>
            <person name="Hosoyama A."/>
        </authorList>
    </citation>
    <scope>NUCLEOTIDE SEQUENCE [LARGE SCALE GENOMIC DNA]</scope>
    <source>
        <strain evidence="5 6">ATCC 31267</strain>
    </source>
</reference>